<keyword evidence="5 9" id="KW-0479">Metal-binding</keyword>
<keyword evidence="2 9" id="KW-0690">Ribosome biogenesis</keyword>
<evidence type="ECO:0000256" key="5">
    <source>
        <dbReference type="ARBA" id="ARBA00022723"/>
    </source>
</evidence>
<dbReference type="Proteomes" id="UP000051176">
    <property type="component" value="Unassembled WGS sequence"/>
</dbReference>
<organism evidence="10 11">
    <name type="scientific">Levilactobacillus parabrevis ATCC 53295</name>
    <dbReference type="NCBI Taxonomy" id="1267003"/>
    <lineage>
        <taxon>Bacteria</taxon>
        <taxon>Bacillati</taxon>
        <taxon>Bacillota</taxon>
        <taxon>Bacilli</taxon>
        <taxon>Lactobacillales</taxon>
        <taxon>Lactobacillaceae</taxon>
        <taxon>Levilactobacillus</taxon>
    </lineage>
</organism>
<dbReference type="AlphaFoldDB" id="A0A0R1GXX3"/>
<dbReference type="InterPro" id="IPR002036">
    <property type="entry name" value="YbeY"/>
</dbReference>
<reference evidence="10 11" key="1">
    <citation type="journal article" date="2015" name="Genome Announc.">
        <title>Expanding the biotechnology potential of lactobacilli through comparative genomics of 213 strains and associated genera.</title>
        <authorList>
            <person name="Sun Z."/>
            <person name="Harris H.M."/>
            <person name="McCann A."/>
            <person name="Guo C."/>
            <person name="Argimon S."/>
            <person name="Zhang W."/>
            <person name="Yang X."/>
            <person name="Jeffery I.B."/>
            <person name="Cooney J.C."/>
            <person name="Kagawa T.F."/>
            <person name="Liu W."/>
            <person name="Song Y."/>
            <person name="Salvetti E."/>
            <person name="Wrobel A."/>
            <person name="Rasinkangas P."/>
            <person name="Parkhill J."/>
            <person name="Rea M.C."/>
            <person name="O'Sullivan O."/>
            <person name="Ritari J."/>
            <person name="Douillard F.P."/>
            <person name="Paul Ross R."/>
            <person name="Yang R."/>
            <person name="Briner A.E."/>
            <person name="Felis G.E."/>
            <person name="de Vos W.M."/>
            <person name="Barrangou R."/>
            <person name="Klaenhammer T.R."/>
            <person name="Caufield P.W."/>
            <person name="Cui Y."/>
            <person name="Zhang H."/>
            <person name="O'Toole P.W."/>
        </authorList>
    </citation>
    <scope>NUCLEOTIDE SEQUENCE [LARGE SCALE GENOMIC DNA]</scope>
    <source>
        <strain evidence="10 11">ATCC 53295</strain>
    </source>
</reference>
<evidence type="ECO:0000256" key="1">
    <source>
        <dbReference type="ARBA" id="ARBA00010875"/>
    </source>
</evidence>
<keyword evidence="4 9" id="KW-0540">Nuclease</keyword>
<dbReference type="GO" id="GO:0005737">
    <property type="term" value="C:cytoplasm"/>
    <property type="evidence" value="ECO:0007669"/>
    <property type="project" value="UniProtKB-SubCell"/>
</dbReference>
<comment type="similarity">
    <text evidence="1 9">Belongs to the endoribonuclease YbeY family.</text>
</comment>
<keyword evidence="3 9" id="KW-0698">rRNA processing</keyword>
<dbReference type="OrthoDB" id="9807740at2"/>
<evidence type="ECO:0000256" key="6">
    <source>
        <dbReference type="ARBA" id="ARBA00022759"/>
    </source>
</evidence>
<dbReference type="PANTHER" id="PTHR46986:SF1">
    <property type="entry name" value="ENDORIBONUCLEASE YBEY, CHLOROPLASTIC"/>
    <property type="match status" value="1"/>
</dbReference>
<name>A0A0R1GXX3_9LACO</name>
<dbReference type="EMBL" id="AZCZ01000005">
    <property type="protein sequence ID" value="KRK39227.1"/>
    <property type="molecule type" value="Genomic_DNA"/>
</dbReference>
<comment type="cofactor">
    <cofactor evidence="9">
        <name>Zn(2+)</name>
        <dbReference type="ChEBI" id="CHEBI:29105"/>
    </cofactor>
    <text evidence="9">Binds 1 zinc ion.</text>
</comment>
<dbReference type="Pfam" id="PF02130">
    <property type="entry name" value="YbeY"/>
    <property type="match status" value="1"/>
</dbReference>
<evidence type="ECO:0000313" key="11">
    <source>
        <dbReference type="Proteomes" id="UP000051176"/>
    </source>
</evidence>
<comment type="caution">
    <text evidence="10">The sequence shown here is derived from an EMBL/GenBank/DDBJ whole genome shotgun (WGS) entry which is preliminary data.</text>
</comment>
<accession>A0A0R1GXX3</accession>
<feature type="binding site" evidence="9">
    <location>
        <position position="132"/>
    </location>
    <ligand>
        <name>Zn(2+)</name>
        <dbReference type="ChEBI" id="CHEBI:29105"/>
        <note>catalytic</note>
    </ligand>
</feature>
<dbReference type="GO" id="GO:0006364">
    <property type="term" value="P:rRNA processing"/>
    <property type="evidence" value="ECO:0007669"/>
    <property type="project" value="UniProtKB-UniRule"/>
</dbReference>
<protein>
    <recommendedName>
        <fullName evidence="9">Endoribonuclease YbeY</fullName>
        <ecNumber evidence="9">3.1.-.-</ecNumber>
    </recommendedName>
</protein>
<feature type="binding site" evidence="9">
    <location>
        <position position="138"/>
    </location>
    <ligand>
        <name>Zn(2+)</name>
        <dbReference type="ChEBI" id="CHEBI:29105"/>
        <note>catalytic</note>
    </ligand>
</feature>
<dbReference type="STRING" id="357278.IV61_GL002024"/>
<dbReference type="SUPFAM" id="SSF55486">
    <property type="entry name" value="Metalloproteases ('zincins'), catalytic domain"/>
    <property type="match status" value="1"/>
</dbReference>
<dbReference type="HAMAP" id="MF_00009">
    <property type="entry name" value="Endoribonucl_YbeY"/>
    <property type="match status" value="1"/>
</dbReference>
<keyword evidence="11" id="KW-1185">Reference proteome</keyword>
<feature type="binding site" evidence="9">
    <location>
        <position position="128"/>
    </location>
    <ligand>
        <name>Zn(2+)</name>
        <dbReference type="ChEBI" id="CHEBI:29105"/>
        <note>catalytic</note>
    </ligand>
</feature>
<evidence type="ECO:0000256" key="3">
    <source>
        <dbReference type="ARBA" id="ARBA00022552"/>
    </source>
</evidence>
<dbReference type="GO" id="GO:0008270">
    <property type="term" value="F:zinc ion binding"/>
    <property type="evidence" value="ECO:0007669"/>
    <property type="project" value="UniProtKB-UniRule"/>
</dbReference>
<dbReference type="InterPro" id="IPR020549">
    <property type="entry name" value="YbeY_CS"/>
</dbReference>
<dbReference type="RefSeq" id="WP_020088525.1">
    <property type="nucleotide sequence ID" value="NZ_AZCZ01000005.1"/>
</dbReference>
<gene>
    <name evidence="9" type="primary">ybeY</name>
    <name evidence="10" type="ORF">FD07_GL001850</name>
</gene>
<dbReference type="eggNOG" id="COG0319">
    <property type="taxonomic scope" value="Bacteria"/>
</dbReference>
<evidence type="ECO:0000313" key="10">
    <source>
        <dbReference type="EMBL" id="KRK39227.1"/>
    </source>
</evidence>
<proteinExistence type="inferred from homology"/>
<sequence length="162" mass="18636">MDLEIYDKTKDGVPAKHVDMIKDVLEYAGKYLELAENTEMSVTLMNNEDIHRINKQYRGVDRATDVISFAIEDSEDEDADFPLVMDPEMAAEIPENIGDIFVSMDKVEEQAEYLGHSYERELGFLVVHGFLHLNGYDHMKPEDEKVMFKLQADILDAYGLKR</sequence>
<evidence type="ECO:0000256" key="7">
    <source>
        <dbReference type="ARBA" id="ARBA00022801"/>
    </source>
</evidence>
<dbReference type="GO" id="GO:0004222">
    <property type="term" value="F:metalloendopeptidase activity"/>
    <property type="evidence" value="ECO:0007669"/>
    <property type="project" value="InterPro"/>
</dbReference>
<evidence type="ECO:0000256" key="2">
    <source>
        <dbReference type="ARBA" id="ARBA00022517"/>
    </source>
</evidence>
<dbReference type="Gene3D" id="3.40.390.30">
    <property type="entry name" value="Metalloproteases ('zincins'), catalytic domain"/>
    <property type="match status" value="1"/>
</dbReference>
<evidence type="ECO:0000256" key="8">
    <source>
        <dbReference type="ARBA" id="ARBA00022833"/>
    </source>
</evidence>
<comment type="subcellular location">
    <subcellularLocation>
        <location evidence="9">Cytoplasm</location>
    </subcellularLocation>
</comment>
<dbReference type="GO" id="GO:0004521">
    <property type="term" value="F:RNA endonuclease activity"/>
    <property type="evidence" value="ECO:0007669"/>
    <property type="project" value="UniProtKB-UniRule"/>
</dbReference>
<dbReference type="GeneID" id="97414712"/>
<evidence type="ECO:0000256" key="4">
    <source>
        <dbReference type="ARBA" id="ARBA00022722"/>
    </source>
</evidence>
<keyword evidence="6 9" id="KW-0255">Endonuclease</keyword>
<dbReference type="EC" id="3.1.-.-" evidence="9"/>
<comment type="function">
    <text evidence="9">Single strand-specific metallo-endoribonuclease involved in late-stage 70S ribosome quality control and in maturation of the 3' terminus of the 16S rRNA.</text>
</comment>
<keyword evidence="7 9" id="KW-0378">Hydrolase</keyword>
<dbReference type="PROSITE" id="PS01306">
    <property type="entry name" value="UPF0054"/>
    <property type="match status" value="1"/>
</dbReference>
<dbReference type="PATRIC" id="fig|1267003.4.peg.1946"/>
<dbReference type="InterPro" id="IPR023091">
    <property type="entry name" value="MetalPrtase_cat_dom_sf_prd"/>
</dbReference>
<keyword evidence="8 9" id="KW-0862">Zinc</keyword>
<dbReference type="PANTHER" id="PTHR46986">
    <property type="entry name" value="ENDORIBONUCLEASE YBEY, CHLOROPLASTIC"/>
    <property type="match status" value="1"/>
</dbReference>
<dbReference type="NCBIfam" id="TIGR00043">
    <property type="entry name" value="rRNA maturation RNase YbeY"/>
    <property type="match status" value="1"/>
</dbReference>
<evidence type="ECO:0000256" key="9">
    <source>
        <dbReference type="HAMAP-Rule" id="MF_00009"/>
    </source>
</evidence>
<keyword evidence="9" id="KW-0963">Cytoplasm</keyword>